<dbReference type="SUPFAM" id="SSF82784">
    <property type="entry name" value="OsmC-like"/>
    <property type="match status" value="1"/>
</dbReference>
<keyword evidence="2" id="KW-1185">Reference proteome</keyword>
<dbReference type="InterPro" id="IPR003718">
    <property type="entry name" value="OsmC/Ohr_fam"/>
</dbReference>
<dbReference type="EMBL" id="JBHSMG010000003">
    <property type="protein sequence ID" value="MFC5503096.1"/>
    <property type="molecule type" value="Genomic_DNA"/>
</dbReference>
<dbReference type="InterPro" id="IPR036102">
    <property type="entry name" value="OsmC/Ohrsf"/>
</dbReference>
<comment type="caution">
    <text evidence="1">The sequence shown here is derived from an EMBL/GenBank/DDBJ whole genome shotgun (WGS) entry which is preliminary data.</text>
</comment>
<evidence type="ECO:0000313" key="1">
    <source>
        <dbReference type="EMBL" id="MFC5503096.1"/>
    </source>
</evidence>
<dbReference type="Gene3D" id="3.30.300.20">
    <property type="match status" value="1"/>
</dbReference>
<accession>A0ABW0NT13</accession>
<dbReference type="RefSeq" id="WP_386740809.1">
    <property type="nucleotide sequence ID" value="NZ_JBHSMG010000003.1"/>
</dbReference>
<proteinExistence type="predicted"/>
<dbReference type="GO" id="GO:0004601">
    <property type="term" value="F:peroxidase activity"/>
    <property type="evidence" value="ECO:0007669"/>
    <property type="project" value="UniProtKB-KW"/>
</dbReference>
<evidence type="ECO:0000313" key="2">
    <source>
        <dbReference type="Proteomes" id="UP001596039"/>
    </source>
</evidence>
<dbReference type="Pfam" id="PF02566">
    <property type="entry name" value="OsmC"/>
    <property type="match status" value="1"/>
</dbReference>
<reference evidence="2" key="1">
    <citation type="journal article" date="2019" name="Int. J. Syst. Evol. Microbiol.">
        <title>The Global Catalogue of Microorganisms (GCM) 10K type strain sequencing project: providing services to taxonomists for standard genome sequencing and annotation.</title>
        <authorList>
            <consortium name="The Broad Institute Genomics Platform"/>
            <consortium name="The Broad Institute Genome Sequencing Center for Infectious Disease"/>
            <person name="Wu L."/>
            <person name="Ma J."/>
        </authorList>
    </citation>
    <scope>NUCLEOTIDE SEQUENCE [LARGE SCALE GENOMIC DNA]</scope>
    <source>
        <strain evidence="2">CGMCC 4.6997</strain>
    </source>
</reference>
<keyword evidence="1" id="KW-0560">Oxidoreductase</keyword>
<organism evidence="1 2">
    <name type="scientific">Lysinimonas soli</name>
    <dbReference type="NCBI Taxonomy" id="1074233"/>
    <lineage>
        <taxon>Bacteria</taxon>
        <taxon>Bacillati</taxon>
        <taxon>Actinomycetota</taxon>
        <taxon>Actinomycetes</taxon>
        <taxon>Micrococcales</taxon>
        <taxon>Microbacteriaceae</taxon>
        <taxon>Lysinimonas</taxon>
    </lineage>
</organism>
<sequence length="145" mass="15742">METAPTSYTVHAHTTLPGVAEAEFGAETVRFDRSWASEPSGLPGPAELLAAAFSACLLKNLERAGQLLDFHYDSAEVEVVARRQDVPPRFTEIGYELRITTAEPAHRLELVHRNLRKFGTVYNTLAAVCAVDGTVVAVSPSGHPR</sequence>
<name>A0ABW0NT13_9MICO</name>
<keyword evidence="1" id="KW-0575">Peroxidase</keyword>
<dbReference type="Proteomes" id="UP001596039">
    <property type="component" value="Unassembled WGS sequence"/>
</dbReference>
<dbReference type="InterPro" id="IPR015946">
    <property type="entry name" value="KH_dom-like_a/b"/>
</dbReference>
<protein>
    <submittedName>
        <fullName evidence="1">OsmC family protein</fullName>
        <ecNumber evidence="1">1.11.1.-</ecNumber>
    </submittedName>
</protein>
<gene>
    <name evidence="1" type="ORF">ACFPJ4_12675</name>
</gene>
<dbReference type="EC" id="1.11.1.-" evidence="1"/>